<name>A0A919PIM1_9ACTN</name>
<dbReference type="Pfam" id="PF05719">
    <property type="entry name" value="GPP34"/>
    <property type="match status" value="1"/>
</dbReference>
<protein>
    <recommendedName>
        <fullName evidence="7">GPP34 family phosphoprotein</fullName>
    </recommendedName>
</protein>
<dbReference type="InterPro" id="IPR008628">
    <property type="entry name" value="GPP34-like"/>
</dbReference>
<sequence length="234" mass="24722">MTATTIVEIMSNGLADDFLLLALDDRGTNLVGDPGLDYGLAGAVLLDLMLAGRLGLTDGRVVVTDPAPVDDPVADAALTRVVKEATPRKPDAWIQPLTDGLRARVLERQVEAGVLRVERDKVLWVFPRTRYASATGDEPVTETAVRRELAEAVDGTGAVPARTAALLGLVQAVGLAGQVFPDHDKRHLRARLDEIAEGNWAAEAVRQAIAQIQAVIASMAAMTAATMVITTATG</sequence>
<dbReference type="EMBL" id="BONQ01000029">
    <property type="protein sequence ID" value="GIG43911.1"/>
    <property type="molecule type" value="Genomic_DNA"/>
</dbReference>
<evidence type="ECO:0000256" key="3">
    <source>
        <dbReference type="ARBA" id="ARBA00023121"/>
    </source>
</evidence>
<keyword evidence="3" id="KW-0446">Lipid-binding</keyword>
<evidence type="ECO:0000256" key="4">
    <source>
        <dbReference type="ARBA" id="ARBA00023136"/>
    </source>
</evidence>
<dbReference type="InterPro" id="IPR038261">
    <property type="entry name" value="GPP34-like_sf"/>
</dbReference>
<dbReference type="GO" id="GO:0012505">
    <property type="term" value="C:endomembrane system"/>
    <property type="evidence" value="ECO:0007669"/>
    <property type="project" value="UniProtKB-ARBA"/>
</dbReference>
<reference evidence="5" key="1">
    <citation type="submission" date="2021-01" db="EMBL/GenBank/DDBJ databases">
        <title>Whole genome shotgun sequence of Dactylosporangium siamense NBRC 106093.</title>
        <authorList>
            <person name="Komaki H."/>
            <person name="Tamura T."/>
        </authorList>
    </citation>
    <scope>NUCLEOTIDE SEQUENCE</scope>
    <source>
        <strain evidence="5">NBRC 106093</strain>
    </source>
</reference>
<keyword evidence="6" id="KW-1185">Reference proteome</keyword>
<gene>
    <name evidence="5" type="ORF">Dsi01nite_019520</name>
</gene>
<dbReference type="Gene3D" id="1.10.3630.10">
    <property type="entry name" value="yeast vps74-n-term truncation variant domain like"/>
    <property type="match status" value="1"/>
</dbReference>
<evidence type="ECO:0000313" key="6">
    <source>
        <dbReference type="Proteomes" id="UP000660611"/>
    </source>
</evidence>
<evidence type="ECO:0000313" key="5">
    <source>
        <dbReference type="EMBL" id="GIG43911.1"/>
    </source>
</evidence>
<comment type="caution">
    <text evidence="5">The sequence shown here is derived from an EMBL/GenBank/DDBJ whole genome shotgun (WGS) entry which is preliminary data.</text>
</comment>
<dbReference type="AlphaFoldDB" id="A0A919PIM1"/>
<accession>A0A919PIM1</accession>
<dbReference type="GO" id="GO:0005737">
    <property type="term" value="C:cytoplasm"/>
    <property type="evidence" value="ECO:0007669"/>
    <property type="project" value="UniProtKB-ARBA"/>
</dbReference>
<keyword evidence="4" id="KW-0472">Membrane</keyword>
<comment type="subcellular location">
    <subcellularLocation>
        <location evidence="1">Golgi apparatus membrane</location>
        <topology evidence="1">Peripheral membrane protein</topology>
        <orientation evidence="1">Cytoplasmic side</orientation>
    </subcellularLocation>
</comment>
<evidence type="ECO:0000256" key="2">
    <source>
        <dbReference type="ARBA" id="ARBA00023034"/>
    </source>
</evidence>
<dbReference type="Proteomes" id="UP000660611">
    <property type="component" value="Unassembled WGS sequence"/>
</dbReference>
<proteinExistence type="predicted"/>
<dbReference type="GO" id="GO:0070273">
    <property type="term" value="F:phosphatidylinositol-4-phosphate binding"/>
    <property type="evidence" value="ECO:0007669"/>
    <property type="project" value="InterPro"/>
</dbReference>
<evidence type="ECO:0008006" key="7">
    <source>
        <dbReference type="Google" id="ProtNLM"/>
    </source>
</evidence>
<evidence type="ECO:0000256" key="1">
    <source>
        <dbReference type="ARBA" id="ARBA00004255"/>
    </source>
</evidence>
<organism evidence="5 6">
    <name type="scientific">Dactylosporangium siamense</name>
    <dbReference type="NCBI Taxonomy" id="685454"/>
    <lineage>
        <taxon>Bacteria</taxon>
        <taxon>Bacillati</taxon>
        <taxon>Actinomycetota</taxon>
        <taxon>Actinomycetes</taxon>
        <taxon>Micromonosporales</taxon>
        <taxon>Micromonosporaceae</taxon>
        <taxon>Dactylosporangium</taxon>
    </lineage>
</organism>
<keyword evidence="2" id="KW-0333">Golgi apparatus</keyword>